<protein>
    <recommendedName>
        <fullName evidence="2">Pyrroline-5-carboxylate reductase catalytic N-terminal domain-containing protein</fullName>
    </recommendedName>
</protein>
<name>A0A1I3L7D5_9RHOB</name>
<gene>
    <name evidence="3" type="ORF">SAMN05216258_109234</name>
</gene>
<accession>A0A1I3L7D5</accession>
<keyword evidence="1" id="KW-0560">Oxidoreductase</keyword>
<proteinExistence type="predicted"/>
<evidence type="ECO:0000259" key="2">
    <source>
        <dbReference type="Pfam" id="PF03807"/>
    </source>
</evidence>
<keyword evidence="4" id="KW-1185">Reference proteome</keyword>
<dbReference type="Gene3D" id="3.40.50.720">
    <property type="entry name" value="NAD(P)-binding Rossmann-like Domain"/>
    <property type="match status" value="1"/>
</dbReference>
<feature type="domain" description="Pyrroline-5-carboxylate reductase catalytic N-terminal" evidence="2">
    <location>
        <begin position="3"/>
        <end position="95"/>
    </location>
</feature>
<organism evidence="3 4">
    <name type="scientific">Albimonas pacifica</name>
    <dbReference type="NCBI Taxonomy" id="1114924"/>
    <lineage>
        <taxon>Bacteria</taxon>
        <taxon>Pseudomonadati</taxon>
        <taxon>Pseudomonadota</taxon>
        <taxon>Alphaproteobacteria</taxon>
        <taxon>Rhodobacterales</taxon>
        <taxon>Paracoccaceae</taxon>
        <taxon>Albimonas</taxon>
    </lineage>
</organism>
<dbReference type="InterPro" id="IPR036291">
    <property type="entry name" value="NAD(P)-bd_dom_sf"/>
</dbReference>
<reference evidence="3 4" key="1">
    <citation type="submission" date="2016-10" db="EMBL/GenBank/DDBJ databases">
        <authorList>
            <person name="de Groot N.N."/>
        </authorList>
    </citation>
    <scope>NUCLEOTIDE SEQUENCE [LARGE SCALE GENOMIC DNA]</scope>
    <source>
        <strain evidence="3 4">CGMCC 1.11030</strain>
    </source>
</reference>
<dbReference type="RefSeq" id="WP_092862906.1">
    <property type="nucleotide sequence ID" value="NZ_FOQH01000009.1"/>
</dbReference>
<dbReference type="Pfam" id="PF03807">
    <property type="entry name" value="F420_oxidored"/>
    <property type="match status" value="1"/>
</dbReference>
<dbReference type="InterPro" id="IPR028939">
    <property type="entry name" value="P5C_Rdtase_cat_N"/>
</dbReference>
<dbReference type="STRING" id="1114924.SAMN05216258_109234"/>
<dbReference type="SUPFAM" id="SSF51735">
    <property type="entry name" value="NAD(P)-binding Rossmann-fold domains"/>
    <property type="match status" value="1"/>
</dbReference>
<dbReference type="Proteomes" id="UP000199377">
    <property type="component" value="Unassembled WGS sequence"/>
</dbReference>
<dbReference type="PANTHER" id="PTHR14239">
    <property type="entry name" value="DUDULIN-RELATED"/>
    <property type="match status" value="1"/>
</dbReference>
<evidence type="ECO:0000313" key="3">
    <source>
        <dbReference type="EMBL" id="SFI80456.1"/>
    </source>
</evidence>
<dbReference type="GO" id="GO:0016491">
    <property type="term" value="F:oxidoreductase activity"/>
    <property type="evidence" value="ECO:0007669"/>
    <property type="project" value="UniProtKB-KW"/>
</dbReference>
<dbReference type="PANTHER" id="PTHR14239:SF10">
    <property type="entry name" value="REDUCTASE"/>
    <property type="match status" value="1"/>
</dbReference>
<dbReference type="OrthoDB" id="5524287at2"/>
<dbReference type="AlphaFoldDB" id="A0A1I3L7D5"/>
<dbReference type="InterPro" id="IPR051267">
    <property type="entry name" value="STEAP_metalloreductase"/>
</dbReference>
<dbReference type="EMBL" id="FOQH01000009">
    <property type="protein sequence ID" value="SFI80456.1"/>
    <property type="molecule type" value="Genomic_DNA"/>
</dbReference>
<sequence>MTRIAILGTGPVGAALGARLAAAGHAIVFGSREPEGAKVRALLARIPGAEAAAPAAAAAGAEAAILALPWDAVETALPPLAGALAGKPLLDATNPLRRAADGPHLALGFDASGGERVQALAPGAKVVKAFNTTGFGAMEAPEFEGRPSVMFYCGDDAGACETARALIADVGFEAVHAGPLSAARLTEAHAMLWIHLAYRGGMGRDWAFALLRRG</sequence>
<evidence type="ECO:0000256" key="1">
    <source>
        <dbReference type="ARBA" id="ARBA00023002"/>
    </source>
</evidence>
<evidence type="ECO:0000313" key="4">
    <source>
        <dbReference type="Proteomes" id="UP000199377"/>
    </source>
</evidence>